<dbReference type="GO" id="GO:0008422">
    <property type="term" value="F:beta-glucosidase activity"/>
    <property type="evidence" value="ECO:0007669"/>
    <property type="project" value="TreeGrafter"/>
</dbReference>
<keyword evidence="5" id="KW-0325">Glycoprotein</keyword>
<keyword evidence="9" id="KW-0472">Membrane</keyword>
<protein>
    <recommendedName>
        <fullName evidence="3">beta-glucosidase</fullName>
        <ecNumber evidence="3">3.2.1.21</ecNumber>
    </recommendedName>
</protein>
<dbReference type="PRINTS" id="PR00131">
    <property type="entry name" value="GLHYDRLASE1"/>
</dbReference>
<evidence type="ECO:0000313" key="10">
    <source>
        <dbReference type="EMBL" id="JAT24434.1"/>
    </source>
</evidence>
<dbReference type="PROSITE" id="PS00572">
    <property type="entry name" value="GLYCOSYL_HYDROL_F1_1"/>
    <property type="match status" value="1"/>
</dbReference>
<comment type="subunit">
    <text evidence="2">Homodimer.</text>
</comment>
<evidence type="ECO:0000256" key="5">
    <source>
        <dbReference type="ARBA" id="ARBA00023180"/>
    </source>
</evidence>
<sequence length="575" mass="65976">MPSDRSKQHSNYEQLITETEPQGWLEICLEFFCYFCLIGFFVYLLVVSVVHYVANSPDANIRALNLSHYVDVPLTYFPKEISVGCATSAYQIEGAWNTDGKGENIWDHLVHQTPNLIKNNDTGDVACDSYHKYKEDVQLIKYIGFNHYRFSVSWSRILPTGHDNVVNQAGIDYYNDLIDQLLANGIKPMVTLYHFDLPQPLQELGGWTNPLMATYFENYARVVFKAFGSKVPWWVTINEPRNVMVGYSQTNWTVVLAPHISQAGVADYLVAHTLLRAHAKAYRLYQRDFKSKYNGQVFITLDAKFYYPKSDSWEDKHATSRIAEFEVGLFAHPIFSKDGDYPRIVRERVDYLSKMEGRSISRLPRFTLEEIEEIRGSSDAFGLNHYTSIVVSDAGEQEESQPSLLTDAGVTLSTDPSWTTGNSSWLKVVPKGMRGVLNYIRLMYNNPPVFITENGLSSNSGLQDDDRIRYHHDYLVEMLLAYYVNMCNVIGYTAWSIVDNFEWSSGYTARFGLHWVDFNDPARPRTKKKSVMFFKQLLATRMLPDVPFEVNKTLAHPKNSSSLEFIKQVIKNNQP</sequence>
<dbReference type="Pfam" id="PF00232">
    <property type="entry name" value="Glyco_hydro_1"/>
    <property type="match status" value="1"/>
</dbReference>
<evidence type="ECO:0000256" key="6">
    <source>
        <dbReference type="ARBA" id="ARBA00023295"/>
    </source>
</evidence>
<evidence type="ECO:0000256" key="8">
    <source>
        <dbReference type="RuleBase" id="RU003690"/>
    </source>
</evidence>
<comment type="similarity">
    <text evidence="1 8">Belongs to the glycosyl hydrolase 1 family.</text>
</comment>
<evidence type="ECO:0000256" key="1">
    <source>
        <dbReference type="ARBA" id="ARBA00010838"/>
    </source>
</evidence>
<reference evidence="10" key="1">
    <citation type="submission" date="2015-11" db="EMBL/GenBank/DDBJ databases">
        <title>De novo transcriptome assembly of four potential Pierce s Disease insect vectors from Arizona vineyards.</title>
        <authorList>
            <person name="Tassone E.E."/>
        </authorList>
    </citation>
    <scope>NUCLEOTIDE SEQUENCE</scope>
</reference>
<dbReference type="EC" id="3.2.1.21" evidence="3"/>
<dbReference type="PANTHER" id="PTHR10353">
    <property type="entry name" value="GLYCOSYL HYDROLASE"/>
    <property type="match status" value="1"/>
</dbReference>
<organism evidence="10">
    <name type="scientific">Graphocephala atropunctata</name>
    <dbReference type="NCBI Taxonomy" id="36148"/>
    <lineage>
        <taxon>Eukaryota</taxon>
        <taxon>Metazoa</taxon>
        <taxon>Ecdysozoa</taxon>
        <taxon>Arthropoda</taxon>
        <taxon>Hexapoda</taxon>
        <taxon>Insecta</taxon>
        <taxon>Pterygota</taxon>
        <taxon>Neoptera</taxon>
        <taxon>Paraneoptera</taxon>
        <taxon>Hemiptera</taxon>
        <taxon>Auchenorrhyncha</taxon>
        <taxon>Membracoidea</taxon>
        <taxon>Cicadellidae</taxon>
        <taxon>Cicadellinae</taxon>
        <taxon>Cicadellini</taxon>
        <taxon>Graphocephala</taxon>
    </lineage>
</organism>
<dbReference type="EMBL" id="GEBQ01015543">
    <property type="protein sequence ID" value="JAT24434.1"/>
    <property type="molecule type" value="Transcribed_RNA"/>
</dbReference>
<name>A0A1B6LLQ7_9HEMI</name>
<dbReference type="FunFam" id="3.20.20.80:FF:000013">
    <property type="entry name" value="lactase-phlorizin hydrolase"/>
    <property type="match status" value="1"/>
</dbReference>
<evidence type="ECO:0000256" key="2">
    <source>
        <dbReference type="ARBA" id="ARBA00011738"/>
    </source>
</evidence>
<feature type="active site" description="Nucleophile" evidence="7">
    <location>
        <position position="453"/>
    </location>
</feature>
<accession>A0A1B6LLQ7</accession>
<dbReference type="AlphaFoldDB" id="A0A1B6LLQ7"/>
<keyword evidence="9" id="KW-0812">Transmembrane</keyword>
<evidence type="ECO:0000256" key="4">
    <source>
        <dbReference type="ARBA" id="ARBA00022801"/>
    </source>
</evidence>
<keyword evidence="4" id="KW-0378">Hydrolase</keyword>
<dbReference type="InterPro" id="IPR018120">
    <property type="entry name" value="Glyco_hydro_1_AS"/>
</dbReference>
<dbReference type="GO" id="GO:0005975">
    <property type="term" value="P:carbohydrate metabolic process"/>
    <property type="evidence" value="ECO:0007669"/>
    <property type="project" value="InterPro"/>
</dbReference>
<feature type="transmembrane region" description="Helical" evidence="9">
    <location>
        <begin position="31"/>
        <end position="54"/>
    </location>
</feature>
<evidence type="ECO:0000256" key="3">
    <source>
        <dbReference type="ARBA" id="ARBA00012744"/>
    </source>
</evidence>
<gene>
    <name evidence="10" type="ORF">g.36997</name>
</gene>
<dbReference type="Gene3D" id="3.20.20.80">
    <property type="entry name" value="Glycosidases"/>
    <property type="match status" value="1"/>
</dbReference>
<evidence type="ECO:0000256" key="9">
    <source>
        <dbReference type="SAM" id="Phobius"/>
    </source>
</evidence>
<dbReference type="PANTHER" id="PTHR10353:SF36">
    <property type="entry name" value="LP05116P"/>
    <property type="match status" value="1"/>
</dbReference>
<evidence type="ECO:0000256" key="7">
    <source>
        <dbReference type="PROSITE-ProRule" id="PRU10055"/>
    </source>
</evidence>
<keyword evidence="9" id="KW-1133">Transmembrane helix</keyword>
<dbReference type="SUPFAM" id="SSF51445">
    <property type="entry name" value="(Trans)glycosidases"/>
    <property type="match status" value="1"/>
</dbReference>
<keyword evidence="6" id="KW-0326">Glycosidase</keyword>
<dbReference type="InterPro" id="IPR001360">
    <property type="entry name" value="Glyco_hydro_1"/>
</dbReference>
<dbReference type="InterPro" id="IPR017853">
    <property type="entry name" value="GH"/>
</dbReference>
<proteinExistence type="inferred from homology"/>